<name>A0A0B6Y0I6_9EUPU</name>
<organism evidence="1">
    <name type="scientific">Arion vulgaris</name>
    <dbReference type="NCBI Taxonomy" id="1028688"/>
    <lineage>
        <taxon>Eukaryota</taxon>
        <taxon>Metazoa</taxon>
        <taxon>Spiralia</taxon>
        <taxon>Lophotrochozoa</taxon>
        <taxon>Mollusca</taxon>
        <taxon>Gastropoda</taxon>
        <taxon>Heterobranchia</taxon>
        <taxon>Euthyneura</taxon>
        <taxon>Panpulmonata</taxon>
        <taxon>Eupulmonata</taxon>
        <taxon>Stylommatophora</taxon>
        <taxon>Helicina</taxon>
        <taxon>Arionoidea</taxon>
        <taxon>Arionidae</taxon>
        <taxon>Arion</taxon>
    </lineage>
</organism>
<accession>A0A0B6Y0I6</accession>
<proteinExistence type="predicted"/>
<evidence type="ECO:0000313" key="1">
    <source>
        <dbReference type="EMBL" id="CEK49633.1"/>
    </source>
</evidence>
<dbReference type="EMBL" id="HACG01002768">
    <property type="protein sequence ID" value="CEK49633.1"/>
    <property type="molecule type" value="Transcribed_RNA"/>
</dbReference>
<reference evidence="1" key="1">
    <citation type="submission" date="2014-12" db="EMBL/GenBank/DDBJ databases">
        <title>Insight into the proteome of Arion vulgaris.</title>
        <authorList>
            <person name="Aradska J."/>
            <person name="Bulat T."/>
            <person name="Smidak R."/>
            <person name="Sarate P."/>
            <person name="Gangsoo J."/>
            <person name="Sialana F."/>
            <person name="Bilban M."/>
            <person name="Lubec G."/>
        </authorList>
    </citation>
    <scope>NUCLEOTIDE SEQUENCE</scope>
    <source>
        <tissue evidence="1">Skin</tissue>
    </source>
</reference>
<feature type="non-terminal residue" evidence="1">
    <location>
        <position position="55"/>
    </location>
</feature>
<gene>
    <name evidence="1" type="primary">ORF8378</name>
</gene>
<dbReference type="AlphaFoldDB" id="A0A0B6Y0I6"/>
<sequence length="55" mass="6320">MLKILPVSVHHITGQMNSLDLLIKLKMQYLKLWPPATQGRLAQDIKSKFIFNGGW</sequence>
<protein>
    <submittedName>
        <fullName evidence="1">Uncharacterized protein</fullName>
    </submittedName>
</protein>